<keyword evidence="2" id="KW-0238">DNA-binding</keyword>
<dbReference type="InterPro" id="IPR036390">
    <property type="entry name" value="WH_DNA-bd_sf"/>
</dbReference>
<feature type="domain" description="HTH arsR-type" evidence="4">
    <location>
        <begin position="5"/>
        <end position="99"/>
    </location>
</feature>
<proteinExistence type="predicted"/>
<dbReference type="CDD" id="cd00090">
    <property type="entry name" value="HTH_ARSR"/>
    <property type="match status" value="1"/>
</dbReference>
<dbReference type="SMART" id="SM00418">
    <property type="entry name" value="HTH_ARSR"/>
    <property type="match status" value="1"/>
</dbReference>
<evidence type="ECO:0000313" key="5">
    <source>
        <dbReference type="EMBL" id="TKB43462.1"/>
    </source>
</evidence>
<keyword evidence="1" id="KW-0805">Transcription regulation</keyword>
<dbReference type="PRINTS" id="PR00778">
    <property type="entry name" value="HTHARSR"/>
</dbReference>
<dbReference type="Proteomes" id="UP000307999">
    <property type="component" value="Unassembled WGS sequence"/>
</dbReference>
<dbReference type="OrthoDB" id="9796124at2"/>
<dbReference type="SUPFAM" id="SSF46785">
    <property type="entry name" value="Winged helix' DNA-binding domain"/>
    <property type="match status" value="1"/>
</dbReference>
<dbReference type="AlphaFoldDB" id="A0A4U1B205"/>
<evidence type="ECO:0000256" key="3">
    <source>
        <dbReference type="ARBA" id="ARBA00023163"/>
    </source>
</evidence>
<accession>A0A4U1B205</accession>
<dbReference type="EMBL" id="SWDB01000038">
    <property type="protein sequence ID" value="TKB43462.1"/>
    <property type="molecule type" value="Genomic_DNA"/>
</dbReference>
<dbReference type="InterPro" id="IPR036388">
    <property type="entry name" value="WH-like_DNA-bd_sf"/>
</dbReference>
<dbReference type="RefSeq" id="WP_136737090.1">
    <property type="nucleotide sequence ID" value="NZ_SWDB01000038.1"/>
</dbReference>
<dbReference type="Gene3D" id="1.10.10.10">
    <property type="entry name" value="Winged helix-like DNA-binding domain superfamily/Winged helix DNA-binding domain"/>
    <property type="match status" value="1"/>
</dbReference>
<comment type="caution">
    <text evidence="5">The sequence shown here is derived from an EMBL/GenBank/DDBJ whole genome shotgun (WGS) entry which is preliminary data.</text>
</comment>
<name>A0A4U1B205_9GAMM</name>
<dbReference type="PANTHER" id="PTHR33154:SF28">
    <property type="entry name" value="HTH-TYPE TRANSCRIPTIONAL REGULATOR YGAV-RELATED"/>
    <property type="match status" value="1"/>
</dbReference>
<dbReference type="NCBIfam" id="NF033788">
    <property type="entry name" value="HTH_metalloreg"/>
    <property type="match status" value="1"/>
</dbReference>
<dbReference type="InterPro" id="IPR001845">
    <property type="entry name" value="HTH_ArsR_DNA-bd_dom"/>
</dbReference>
<dbReference type="InterPro" id="IPR011991">
    <property type="entry name" value="ArsR-like_HTH"/>
</dbReference>
<keyword evidence="6" id="KW-1185">Reference proteome</keyword>
<evidence type="ECO:0000313" key="6">
    <source>
        <dbReference type="Proteomes" id="UP000307999"/>
    </source>
</evidence>
<dbReference type="GO" id="GO:0003700">
    <property type="term" value="F:DNA-binding transcription factor activity"/>
    <property type="evidence" value="ECO:0007669"/>
    <property type="project" value="InterPro"/>
</dbReference>
<dbReference type="Pfam" id="PF01022">
    <property type="entry name" value="HTH_5"/>
    <property type="match status" value="1"/>
</dbReference>
<evidence type="ECO:0000259" key="4">
    <source>
        <dbReference type="PROSITE" id="PS50987"/>
    </source>
</evidence>
<dbReference type="PANTHER" id="PTHR33154">
    <property type="entry name" value="TRANSCRIPTIONAL REGULATOR, ARSR FAMILY"/>
    <property type="match status" value="1"/>
</dbReference>
<dbReference type="PROSITE" id="PS50987">
    <property type="entry name" value="HTH_ARSR_2"/>
    <property type="match status" value="1"/>
</dbReference>
<gene>
    <name evidence="5" type="ORF">E8M12_15055</name>
</gene>
<protein>
    <submittedName>
        <fullName evidence="5">Winged helix-turn-helix transcriptional regulator</fullName>
    </submittedName>
</protein>
<reference evidence="5 6" key="1">
    <citation type="submission" date="2019-04" db="EMBL/GenBank/DDBJ databases">
        <title>Thalassotalea guangxiensis sp. nov., isolated from sediment of the coastal wetland.</title>
        <authorList>
            <person name="Zheng S."/>
            <person name="Zhang D."/>
        </authorList>
    </citation>
    <scope>NUCLEOTIDE SEQUENCE [LARGE SCALE GENOMIC DNA]</scope>
    <source>
        <strain evidence="5 6">ZS-4</strain>
    </source>
</reference>
<sequence length="100" mass="11241">MDTQVMADNALAAERLLKLLANRNRLMILCRLMNSECSVTQLNEQIPLAQSALSQHLAALRQAGVVTTRRDAQTIYYTISDDKAVKIIERIYELFCQGAD</sequence>
<evidence type="ECO:0000256" key="1">
    <source>
        <dbReference type="ARBA" id="ARBA00023015"/>
    </source>
</evidence>
<keyword evidence="3" id="KW-0804">Transcription</keyword>
<organism evidence="5 6">
    <name type="scientific">Thalassotalea mangrovi</name>
    <dbReference type="NCBI Taxonomy" id="2572245"/>
    <lineage>
        <taxon>Bacteria</taxon>
        <taxon>Pseudomonadati</taxon>
        <taxon>Pseudomonadota</taxon>
        <taxon>Gammaproteobacteria</taxon>
        <taxon>Alteromonadales</taxon>
        <taxon>Colwelliaceae</taxon>
        <taxon>Thalassotalea</taxon>
    </lineage>
</organism>
<dbReference type="InterPro" id="IPR051081">
    <property type="entry name" value="HTH_MetalResp_TranReg"/>
</dbReference>
<dbReference type="GO" id="GO:0003677">
    <property type="term" value="F:DNA binding"/>
    <property type="evidence" value="ECO:0007669"/>
    <property type="project" value="UniProtKB-KW"/>
</dbReference>
<evidence type="ECO:0000256" key="2">
    <source>
        <dbReference type="ARBA" id="ARBA00023125"/>
    </source>
</evidence>